<dbReference type="PANTHER" id="PTHR33257">
    <property type="entry name" value="OS05G0165500 PROTEIN"/>
    <property type="match status" value="1"/>
</dbReference>
<sequence>MLEDDKFYGRLLSKESSAANPSFRVYYGGASGAVPFFWESQPGTPKHATAAASLPPLTPPPSYFSTPTRNRSGATSANKASKPPAFILAILPKLRQRKVHISPSFSSSTTSSSSAAPGHRRWSSSSSLSHFSFAGGDHEEDYSDDLGSPTSTVCFGMGRRATGGAGGRRSATPMKKALLSMVGHRSGSGAAR</sequence>
<dbReference type="AlphaFoldDB" id="A0AAQ3QFX0"/>
<keyword evidence="3" id="KW-1185">Reference proteome</keyword>
<dbReference type="EMBL" id="CP136894">
    <property type="protein sequence ID" value="WOL06855.1"/>
    <property type="molecule type" value="Genomic_DNA"/>
</dbReference>
<evidence type="ECO:0000313" key="3">
    <source>
        <dbReference type="Proteomes" id="UP001327560"/>
    </source>
</evidence>
<name>A0AAQ3QFX0_9LILI</name>
<organism evidence="2 3">
    <name type="scientific">Canna indica</name>
    <name type="common">Indian-shot</name>
    <dbReference type="NCBI Taxonomy" id="4628"/>
    <lineage>
        <taxon>Eukaryota</taxon>
        <taxon>Viridiplantae</taxon>
        <taxon>Streptophyta</taxon>
        <taxon>Embryophyta</taxon>
        <taxon>Tracheophyta</taxon>
        <taxon>Spermatophyta</taxon>
        <taxon>Magnoliopsida</taxon>
        <taxon>Liliopsida</taxon>
        <taxon>Zingiberales</taxon>
        <taxon>Cannaceae</taxon>
        <taxon>Canna</taxon>
    </lineage>
</organism>
<feature type="compositionally biased region" description="Low complexity" evidence="1">
    <location>
        <begin position="102"/>
        <end position="133"/>
    </location>
</feature>
<proteinExistence type="predicted"/>
<accession>A0AAQ3QFX0</accession>
<evidence type="ECO:0000256" key="1">
    <source>
        <dbReference type="SAM" id="MobiDB-lite"/>
    </source>
</evidence>
<gene>
    <name evidence="2" type="ORF">Cni_G15589</name>
</gene>
<feature type="region of interest" description="Disordered" evidence="1">
    <location>
        <begin position="43"/>
        <end position="80"/>
    </location>
</feature>
<reference evidence="2 3" key="1">
    <citation type="submission" date="2023-10" db="EMBL/GenBank/DDBJ databases">
        <title>Chromosome-scale genome assembly provides insights into flower coloration mechanisms of Canna indica.</title>
        <authorList>
            <person name="Li C."/>
        </authorList>
    </citation>
    <scope>NUCLEOTIDE SEQUENCE [LARGE SCALE GENOMIC DNA]</scope>
    <source>
        <tissue evidence="2">Flower</tissue>
    </source>
</reference>
<dbReference type="PANTHER" id="PTHR33257:SF4">
    <property type="entry name" value="EXPRESSED PROTEIN"/>
    <property type="match status" value="1"/>
</dbReference>
<protein>
    <submittedName>
        <fullName evidence="2">Uncharacterized protein</fullName>
    </submittedName>
</protein>
<feature type="region of interest" description="Disordered" evidence="1">
    <location>
        <begin position="101"/>
        <end position="192"/>
    </location>
</feature>
<evidence type="ECO:0000313" key="2">
    <source>
        <dbReference type="EMBL" id="WOL06855.1"/>
    </source>
</evidence>
<dbReference type="Proteomes" id="UP001327560">
    <property type="component" value="Chromosome 5"/>
</dbReference>
<feature type="compositionally biased region" description="Polar residues" evidence="1">
    <location>
        <begin position="69"/>
        <end position="79"/>
    </location>
</feature>